<reference evidence="10 11" key="1">
    <citation type="journal article" date="2014" name="BMC Genomics">
        <title>Complete genome sequence of producer of the glycopeptide antibiotic Aculeximycin Kutzneria albida DSM 43870T, a representative of minor genus of Pseudonocardiaceae.</title>
        <authorList>
            <person name="Rebets Y."/>
            <person name="Tokovenko B."/>
            <person name="Lushchyk I."/>
            <person name="Ruckert C."/>
            <person name="Zaburannyi N."/>
            <person name="Bechthold A."/>
            <person name="Kalinowski J."/>
            <person name="Luzhetskyy A."/>
        </authorList>
    </citation>
    <scope>NUCLEOTIDE SEQUENCE [LARGE SCALE GENOMIC DNA]</scope>
    <source>
        <strain evidence="10">DSM 43870</strain>
    </source>
</reference>
<keyword evidence="8" id="KW-0472">Membrane</keyword>
<keyword evidence="8" id="KW-1133">Transmembrane helix</keyword>
<dbReference type="AlphaFoldDB" id="W5W6P4"/>
<evidence type="ECO:0000256" key="4">
    <source>
        <dbReference type="ARBA" id="ARBA00022679"/>
    </source>
</evidence>
<feature type="compositionally biased region" description="Basic and acidic residues" evidence="7">
    <location>
        <begin position="830"/>
        <end position="842"/>
    </location>
</feature>
<evidence type="ECO:0000256" key="7">
    <source>
        <dbReference type="SAM" id="MobiDB-lite"/>
    </source>
</evidence>
<dbReference type="EMBL" id="CP007155">
    <property type="protein sequence ID" value="AHH96572.1"/>
    <property type="molecule type" value="Genomic_DNA"/>
</dbReference>
<evidence type="ECO:0000256" key="3">
    <source>
        <dbReference type="ARBA" id="ARBA00022553"/>
    </source>
</evidence>
<dbReference type="PANTHER" id="PTHR44936:SF9">
    <property type="entry name" value="SENSOR PROTEIN CREC"/>
    <property type="match status" value="1"/>
</dbReference>
<keyword evidence="11" id="KW-1185">Reference proteome</keyword>
<dbReference type="HOGENOM" id="CLU_002554_0_0_11"/>
<organism evidence="10 11">
    <name type="scientific">Kutzneria albida DSM 43870</name>
    <dbReference type="NCBI Taxonomy" id="1449976"/>
    <lineage>
        <taxon>Bacteria</taxon>
        <taxon>Bacillati</taxon>
        <taxon>Actinomycetota</taxon>
        <taxon>Actinomycetes</taxon>
        <taxon>Pseudonocardiales</taxon>
        <taxon>Pseudonocardiaceae</taxon>
        <taxon>Kutzneria</taxon>
    </lineage>
</organism>
<dbReference type="OrthoDB" id="3502710at2"/>
<evidence type="ECO:0000259" key="9">
    <source>
        <dbReference type="SMART" id="SM00387"/>
    </source>
</evidence>
<feature type="compositionally biased region" description="Pro residues" evidence="7">
    <location>
        <begin position="665"/>
        <end position="679"/>
    </location>
</feature>
<evidence type="ECO:0000256" key="8">
    <source>
        <dbReference type="SAM" id="Phobius"/>
    </source>
</evidence>
<dbReference type="Gene3D" id="6.10.340.10">
    <property type="match status" value="1"/>
</dbReference>
<keyword evidence="8" id="KW-0812">Transmembrane</keyword>
<feature type="region of interest" description="Disordered" evidence="7">
    <location>
        <begin position="665"/>
        <end position="842"/>
    </location>
</feature>
<dbReference type="RefSeq" id="WP_025356700.1">
    <property type="nucleotide sequence ID" value="NZ_CP007155.1"/>
</dbReference>
<feature type="transmembrane region" description="Helical" evidence="8">
    <location>
        <begin position="21"/>
        <end position="42"/>
    </location>
</feature>
<feature type="transmembrane region" description="Helical" evidence="8">
    <location>
        <begin position="334"/>
        <end position="355"/>
    </location>
</feature>
<protein>
    <recommendedName>
        <fullName evidence="2">histidine kinase</fullName>
        <ecNumber evidence="2">2.7.13.3</ecNumber>
    </recommendedName>
</protein>
<dbReference type="InterPro" id="IPR050980">
    <property type="entry name" value="2C_sensor_his_kinase"/>
</dbReference>
<keyword evidence="5" id="KW-0418">Kinase</keyword>
<feature type="compositionally biased region" description="Polar residues" evidence="7">
    <location>
        <begin position="816"/>
        <end position="829"/>
    </location>
</feature>
<dbReference type="Gene3D" id="3.30.565.10">
    <property type="entry name" value="Histidine kinase-like ATPase, C-terminal domain"/>
    <property type="match status" value="1"/>
</dbReference>
<dbReference type="Pfam" id="PF02518">
    <property type="entry name" value="HATPase_c"/>
    <property type="match status" value="1"/>
</dbReference>
<accession>W5W6P4</accession>
<dbReference type="InterPro" id="IPR003594">
    <property type="entry name" value="HATPase_dom"/>
</dbReference>
<evidence type="ECO:0000256" key="2">
    <source>
        <dbReference type="ARBA" id="ARBA00012438"/>
    </source>
</evidence>
<evidence type="ECO:0000313" key="11">
    <source>
        <dbReference type="Proteomes" id="UP000019225"/>
    </source>
</evidence>
<name>W5W6P4_9PSEU</name>
<feature type="domain" description="Histidine kinase/HSP90-like ATPase" evidence="9">
    <location>
        <begin position="532"/>
        <end position="644"/>
    </location>
</feature>
<dbReference type="PATRIC" id="fig|1449976.3.peg.3220"/>
<dbReference type="GO" id="GO:0000160">
    <property type="term" value="P:phosphorelay signal transduction system"/>
    <property type="evidence" value="ECO:0007669"/>
    <property type="project" value="UniProtKB-KW"/>
</dbReference>
<dbReference type="InterPro" id="IPR013587">
    <property type="entry name" value="Nitrate/nitrite_sensing"/>
</dbReference>
<gene>
    <name evidence="10" type="ORF">KALB_3205</name>
</gene>
<dbReference type="SUPFAM" id="SSF55874">
    <property type="entry name" value="ATPase domain of HSP90 chaperone/DNA topoisomerase II/histidine kinase"/>
    <property type="match status" value="1"/>
</dbReference>
<dbReference type="Proteomes" id="UP000019225">
    <property type="component" value="Chromosome"/>
</dbReference>
<sequence>MVQPSPGPWWRRAVRWRNWPVLVKLAAVLVVPVLVAVSLGLVQVRGEIRKADAYTAVQKVIALGQRIGPLTTQLQQERTLAVQQPTRPTPAYQRQGETVDRLGAELLDQAKRTPGLSAASQAAVQDLTKLLGLLPSYRRPVLEGRDDGTDAVNSYTEVITSALNLNQSLLLQLGDQELAGPATALLDLGGALEQLRLQQALVLVGIGRGHLLDSELRMLAAAETRFQDRIANFHAVAAPQWQQQYQQVVAGVDVGTRKQLLQFALSAPAEAPATGTGKPKPVPTLNIAADEWNRTSEATATLMTRVRIGLGDEIAGTARQLQEDTSDLAGVESVLLVLTLLVAGAVGLVVGRYLLRSLSTLRRSALDVADRTLPEAVAAIRDGRADQVSIEPVPVHTSEEFGQVARAFDKVHGQAVRSAAEQASLRSNLGNIFVNLSRRSQGLVERQLRLMEQLERHEENPEQLANLFKLDHLATRMRRNNENLMVLSGLDLARRFTKPLPLGDVLRAAVSEIEHYQRAVVRSAPEVTVVGYAAGDLVRLIAELLDNATAFSRPDTQVVVDSGPGPEDSVVVRVLDHGIGMGEAELAEANSRVTAGSAVDVPVSRQMGLFVVGRLASRHGFQVRFTPREDAVGLLAEVTVPAELVVRGSRDRKFAVTEVIPVVPDAPEPVAQPEPPAPRIAPEAPAKPPAEEVSWPTAEQAAASRSTWFRSDAAHANTPEDCTEGHVPVTEQGPVQSADQVNPAEPEPVWQDPRSDTPQWPTASVDEGPPTGHTPVVLPKRVPKSGVFGDDGGRGGQRPNAAASRDPNRTRGFLASYQSGIRQGHTDQPVTHDDNERGQQKR</sequence>
<proteinExistence type="predicted"/>
<dbReference type="EC" id="2.7.13.3" evidence="2"/>
<evidence type="ECO:0000256" key="5">
    <source>
        <dbReference type="ARBA" id="ARBA00022777"/>
    </source>
</evidence>
<dbReference type="SMART" id="SM00387">
    <property type="entry name" value="HATPase_c"/>
    <property type="match status" value="1"/>
</dbReference>
<evidence type="ECO:0000313" key="10">
    <source>
        <dbReference type="EMBL" id="AHH96572.1"/>
    </source>
</evidence>
<dbReference type="Pfam" id="PF08376">
    <property type="entry name" value="NIT"/>
    <property type="match status" value="1"/>
</dbReference>
<evidence type="ECO:0000256" key="1">
    <source>
        <dbReference type="ARBA" id="ARBA00000085"/>
    </source>
</evidence>
<dbReference type="GO" id="GO:0004673">
    <property type="term" value="F:protein histidine kinase activity"/>
    <property type="evidence" value="ECO:0007669"/>
    <property type="project" value="UniProtKB-EC"/>
</dbReference>
<evidence type="ECO:0000256" key="6">
    <source>
        <dbReference type="ARBA" id="ARBA00023012"/>
    </source>
</evidence>
<keyword evidence="4" id="KW-0808">Transferase</keyword>
<comment type="catalytic activity">
    <reaction evidence="1">
        <text>ATP + protein L-histidine = ADP + protein N-phospho-L-histidine.</text>
        <dbReference type="EC" id="2.7.13.3"/>
    </reaction>
</comment>
<dbReference type="eggNOG" id="COG4251">
    <property type="taxonomic scope" value="Bacteria"/>
</dbReference>
<keyword evidence="3" id="KW-0597">Phosphoprotein</keyword>
<dbReference type="KEGG" id="kal:KALB_3205"/>
<keyword evidence="6" id="KW-0902">Two-component regulatory system</keyword>
<dbReference type="PANTHER" id="PTHR44936">
    <property type="entry name" value="SENSOR PROTEIN CREC"/>
    <property type="match status" value="1"/>
</dbReference>
<dbReference type="STRING" id="1449976.KALB_3205"/>
<dbReference type="InterPro" id="IPR036890">
    <property type="entry name" value="HATPase_C_sf"/>
</dbReference>